<organism evidence="1 2">
    <name type="scientific">Paraburkholderia dioscoreae</name>
    <dbReference type="NCBI Taxonomy" id="2604047"/>
    <lineage>
        <taxon>Bacteria</taxon>
        <taxon>Pseudomonadati</taxon>
        <taxon>Pseudomonadota</taxon>
        <taxon>Betaproteobacteria</taxon>
        <taxon>Burkholderiales</taxon>
        <taxon>Burkholderiaceae</taxon>
        <taxon>Paraburkholderia</taxon>
    </lineage>
</organism>
<gene>
    <name evidence="1" type="ORF">PDMSB3_0267</name>
</gene>
<name>A0A5Q4ZRR2_9BURK</name>
<accession>A0A5Q4ZRR2</accession>
<evidence type="ECO:0000313" key="1">
    <source>
        <dbReference type="EMBL" id="VVD31570.1"/>
    </source>
</evidence>
<protein>
    <submittedName>
        <fullName evidence="1">Uncharacterized protein</fullName>
    </submittedName>
</protein>
<dbReference type="EMBL" id="LR699554">
    <property type="protein sequence ID" value="VVD31570.1"/>
    <property type="molecule type" value="Genomic_DNA"/>
</dbReference>
<dbReference type="KEGG" id="pdio:PDMSB3_0267.1"/>
<keyword evidence="2" id="KW-1185">Reference proteome</keyword>
<dbReference type="Proteomes" id="UP000325811">
    <property type="component" value="Chromosome II"/>
</dbReference>
<proteinExistence type="predicted"/>
<reference evidence="1 2" key="1">
    <citation type="submission" date="2019-08" db="EMBL/GenBank/DDBJ databases">
        <authorList>
            <person name="Herpell B J."/>
        </authorList>
    </citation>
    <scope>NUCLEOTIDE SEQUENCE [LARGE SCALE GENOMIC DNA]</scope>
    <source>
        <strain evidence="2">Msb3</strain>
    </source>
</reference>
<evidence type="ECO:0000313" key="2">
    <source>
        <dbReference type="Proteomes" id="UP000325811"/>
    </source>
</evidence>
<dbReference type="AlphaFoldDB" id="A0A5Q4ZRR2"/>
<sequence length="45" mass="4800">MRCVGRGFSMANKKAVTGIPVTAFFDCKRSSGAENHDSITQAGRP</sequence>